<feature type="active site" description="Proton donor" evidence="6">
    <location>
        <position position="330"/>
    </location>
</feature>
<dbReference type="AlphaFoldDB" id="A0A1H7L587"/>
<dbReference type="Proteomes" id="UP000198521">
    <property type="component" value="Unassembled WGS sequence"/>
</dbReference>
<accession>A0A1H7L587</accession>
<dbReference type="InterPro" id="IPR011658">
    <property type="entry name" value="PA14_dom"/>
</dbReference>
<name>A0A1H7L587_AQUAM</name>
<evidence type="ECO:0000313" key="9">
    <source>
        <dbReference type="Proteomes" id="UP000198521"/>
    </source>
</evidence>
<dbReference type="Pfam" id="PF07691">
    <property type="entry name" value="PA14"/>
    <property type="match status" value="1"/>
</dbReference>
<dbReference type="RefSeq" id="WP_091407149.1">
    <property type="nucleotide sequence ID" value="NZ_FOAB01000002.1"/>
</dbReference>
<dbReference type="Pfam" id="PF02838">
    <property type="entry name" value="Glyco_hydro_20b"/>
    <property type="match status" value="1"/>
</dbReference>
<dbReference type="PANTHER" id="PTHR22600">
    <property type="entry name" value="BETA-HEXOSAMINIDASE"/>
    <property type="match status" value="1"/>
</dbReference>
<dbReference type="PROSITE" id="PS51257">
    <property type="entry name" value="PROKAR_LIPOPROTEIN"/>
    <property type="match status" value="1"/>
</dbReference>
<evidence type="ECO:0000256" key="3">
    <source>
        <dbReference type="ARBA" id="ARBA00012663"/>
    </source>
</evidence>
<evidence type="ECO:0000259" key="7">
    <source>
        <dbReference type="SMART" id="SM00758"/>
    </source>
</evidence>
<dbReference type="InterPro" id="IPR017853">
    <property type="entry name" value="GH"/>
</dbReference>
<dbReference type="Gene3D" id="3.90.182.10">
    <property type="entry name" value="Toxin - Anthrax Protective Antigen,domain 1"/>
    <property type="match status" value="1"/>
</dbReference>
<dbReference type="SUPFAM" id="SSF56988">
    <property type="entry name" value="Anthrax protective antigen"/>
    <property type="match status" value="1"/>
</dbReference>
<dbReference type="PANTHER" id="PTHR22600:SF57">
    <property type="entry name" value="BETA-N-ACETYLHEXOSAMINIDASE"/>
    <property type="match status" value="1"/>
</dbReference>
<comment type="similarity">
    <text evidence="2">Belongs to the glycosyl hydrolase 20 family.</text>
</comment>
<dbReference type="SUPFAM" id="SSF51445">
    <property type="entry name" value="(Trans)glycosidases"/>
    <property type="match status" value="1"/>
</dbReference>
<dbReference type="Pfam" id="PF13290">
    <property type="entry name" value="CHB_HEX_C_1"/>
    <property type="match status" value="1"/>
</dbReference>
<evidence type="ECO:0000256" key="4">
    <source>
        <dbReference type="ARBA" id="ARBA00022801"/>
    </source>
</evidence>
<dbReference type="GO" id="GO:0030203">
    <property type="term" value="P:glycosaminoglycan metabolic process"/>
    <property type="evidence" value="ECO:0007669"/>
    <property type="project" value="TreeGrafter"/>
</dbReference>
<dbReference type="GO" id="GO:0004563">
    <property type="term" value="F:beta-N-acetylhexosaminidase activity"/>
    <property type="evidence" value="ECO:0007669"/>
    <property type="project" value="UniProtKB-EC"/>
</dbReference>
<proteinExistence type="inferred from homology"/>
<dbReference type="InterPro" id="IPR015882">
    <property type="entry name" value="HEX_bac_N"/>
</dbReference>
<dbReference type="InterPro" id="IPR059177">
    <property type="entry name" value="GH29D-like_dom"/>
</dbReference>
<dbReference type="CDD" id="cd06563">
    <property type="entry name" value="GH20_chitobiase-like"/>
    <property type="match status" value="1"/>
</dbReference>
<dbReference type="STRING" id="1038014.SAMN04487910_1522"/>
<dbReference type="InterPro" id="IPR025705">
    <property type="entry name" value="Beta_hexosaminidase_sua/sub"/>
</dbReference>
<reference evidence="8 9" key="1">
    <citation type="submission" date="2016-10" db="EMBL/GenBank/DDBJ databases">
        <authorList>
            <person name="de Groot N.N."/>
        </authorList>
    </citation>
    <scope>NUCLEOTIDE SEQUENCE [LARGE SCALE GENOMIC DNA]</scope>
    <source>
        <strain evidence="8 9">DSM 25232</strain>
    </source>
</reference>
<gene>
    <name evidence="8" type="ORF">SAMN04487910_1522</name>
</gene>
<dbReference type="EC" id="3.2.1.52" evidence="3"/>
<dbReference type="SUPFAM" id="SSF55545">
    <property type="entry name" value="beta-N-acetylhexosaminidase-like domain"/>
    <property type="match status" value="1"/>
</dbReference>
<dbReference type="OrthoDB" id="9763537at2"/>
<dbReference type="InterPro" id="IPR029018">
    <property type="entry name" value="Hex-like_dom2"/>
</dbReference>
<dbReference type="SMART" id="SM00758">
    <property type="entry name" value="PA14"/>
    <property type="match status" value="1"/>
</dbReference>
<dbReference type="GO" id="GO:0005975">
    <property type="term" value="P:carbohydrate metabolic process"/>
    <property type="evidence" value="ECO:0007669"/>
    <property type="project" value="InterPro"/>
</dbReference>
<organism evidence="8 9">
    <name type="scientific">Aquimarina amphilecti</name>
    <dbReference type="NCBI Taxonomy" id="1038014"/>
    <lineage>
        <taxon>Bacteria</taxon>
        <taxon>Pseudomonadati</taxon>
        <taxon>Bacteroidota</taxon>
        <taxon>Flavobacteriia</taxon>
        <taxon>Flavobacteriales</taxon>
        <taxon>Flavobacteriaceae</taxon>
        <taxon>Aquimarina</taxon>
    </lineage>
</organism>
<comment type="catalytic activity">
    <reaction evidence="1">
        <text>Hydrolysis of terminal non-reducing N-acetyl-D-hexosamine residues in N-acetyl-beta-D-hexosaminides.</text>
        <dbReference type="EC" id="3.2.1.52"/>
    </reaction>
</comment>
<keyword evidence="9" id="KW-1185">Reference proteome</keyword>
<keyword evidence="4" id="KW-0378">Hydrolase</keyword>
<dbReference type="Gene3D" id="3.30.379.10">
    <property type="entry name" value="Chitobiase/beta-hexosaminidase domain 2-like"/>
    <property type="match status" value="1"/>
</dbReference>
<dbReference type="Gene3D" id="3.20.20.80">
    <property type="entry name" value="Glycosidases"/>
    <property type="match status" value="1"/>
</dbReference>
<evidence type="ECO:0000256" key="5">
    <source>
        <dbReference type="ARBA" id="ARBA00023295"/>
    </source>
</evidence>
<dbReference type="PRINTS" id="PR00738">
    <property type="entry name" value="GLHYDRLASE20"/>
</dbReference>
<evidence type="ECO:0000256" key="6">
    <source>
        <dbReference type="PIRSR" id="PIRSR625705-1"/>
    </source>
</evidence>
<evidence type="ECO:0000313" key="8">
    <source>
        <dbReference type="EMBL" id="SEK93856.1"/>
    </source>
</evidence>
<dbReference type="InterPro" id="IPR015883">
    <property type="entry name" value="Glyco_hydro_20_cat"/>
</dbReference>
<sequence length="779" mass="89977">MKKSIFYILSIIIFFISCHEKNTPITAVNTNPRITPMPLSLLEKQGTFTIDKKTSFIVKTNETQKIALFFIDVIYEKTGLYLSTSDQKKDNSIYLVIDPSVELTEEGYLLKTYKNHIEIISKTAKGLFYGAQSLMQLLPFVSDDDSHENLQVIIPSIDIKDEPAFKWRGVLLDVSRHFFTVEFIKKQLDFLATLKINKFHWHLTDDQGWRIEIKQYPKLTEIGAKRGNKNSTIYHGFYTQEDIKEVVAYAKERFIDVIPEFDMPGHAKAILASYPELACEEKPFEIREIWGVDYNILCAGKEEVYVFIENVITEMAALFPYKYFHVGGDEVPKRSWIESELCQKLIKKEGLKDEAELQSYFMARVEKILHKYNKTMVGWDEILEGGITKTTNIMSWQGEKGGIKAVNEGHDVIMTPLDYVYLNFYQGNKQVEPMAFGGHTPLKKTYSYNPIPKAIKEHRRHHILGLQGNLWAEQTDNDKIAEYQLYPRLIAIAETGWTIEKNKNFNNFLNRLNSLYPILDHHEINYHIPLPEGPSSDRIVFIDSVSIPFNTTHPVKMVYTTDGSNPTNKSEEYSKTLTFNETSILKIASILPHGKISKTRTIDIVKQSYLSPISESMDLSPGLKTKTIKGHFSSVDDIRKENPSKISIVQSIKEANTTFDWGHEVKKENFKAVFLEGYIDIPEDGIYYFSSTQDQIWIGNQLVIDYKKTIKKHPEESSIALKKGKHKLKIVYLNNIKKGWASDWNTVELKYRKELDKEYKTVNEKMIFYKNSNRSLSLK</sequence>
<evidence type="ECO:0000256" key="2">
    <source>
        <dbReference type="ARBA" id="ARBA00006285"/>
    </source>
</evidence>
<feature type="domain" description="PA14" evidence="7">
    <location>
        <begin position="619"/>
        <end position="764"/>
    </location>
</feature>
<dbReference type="GO" id="GO:0016020">
    <property type="term" value="C:membrane"/>
    <property type="evidence" value="ECO:0007669"/>
    <property type="project" value="TreeGrafter"/>
</dbReference>
<protein>
    <recommendedName>
        <fullName evidence="3">beta-N-acetylhexosaminidase</fullName>
        <ecNumber evidence="3">3.2.1.52</ecNumber>
    </recommendedName>
</protein>
<keyword evidence="5" id="KW-0326">Glycosidase</keyword>
<dbReference type="Pfam" id="PF00728">
    <property type="entry name" value="Glyco_hydro_20"/>
    <property type="match status" value="1"/>
</dbReference>
<dbReference type="EMBL" id="FOAB01000002">
    <property type="protein sequence ID" value="SEK93856.1"/>
    <property type="molecule type" value="Genomic_DNA"/>
</dbReference>
<evidence type="ECO:0000256" key="1">
    <source>
        <dbReference type="ARBA" id="ARBA00001231"/>
    </source>
</evidence>